<keyword evidence="3" id="KW-1185">Reference proteome</keyword>
<dbReference type="EMBL" id="CAJJDN010000082">
    <property type="protein sequence ID" value="CAD8104403.1"/>
    <property type="molecule type" value="Genomic_DNA"/>
</dbReference>
<gene>
    <name evidence="2" type="ORF">PSON_ATCC_30995.1.T0820086</name>
</gene>
<dbReference type="PANTHER" id="PTHR23082:SF0">
    <property type="entry name" value="GENERAL TRANSCRIPTION FACTOR 3C POLYPEPTIDE 3"/>
    <property type="match status" value="1"/>
</dbReference>
<evidence type="ECO:0008006" key="4">
    <source>
        <dbReference type="Google" id="ProtNLM"/>
    </source>
</evidence>
<dbReference type="AlphaFoldDB" id="A0A8S1PNY3"/>
<dbReference type="Proteomes" id="UP000692954">
    <property type="component" value="Unassembled WGS sequence"/>
</dbReference>
<dbReference type="PANTHER" id="PTHR23082">
    <property type="entry name" value="TRANSCRIPTION INITIATION FACTOR IIIC TFIIIC , POLYPEPTIDE 3-RELATED"/>
    <property type="match status" value="1"/>
</dbReference>
<comment type="caution">
    <text evidence="2">The sequence shown here is derived from an EMBL/GenBank/DDBJ whole genome shotgun (WGS) entry which is preliminary data.</text>
</comment>
<evidence type="ECO:0000313" key="3">
    <source>
        <dbReference type="Proteomes" id="UP000692954"/>
    </source>
</evidence>
<dbReference type="GO" id="GO:0006383">
    <property type="term" value="P:transcription by RNA polymerase III"/>
    <property type="evidence" value="ECO:0007669"/>
    <property type="project" value="InterPro"/>
</dbReference>
<dbReference type="GO" id="GO:0000127">
    <property type="term" value="C:transcription factor TFIIIC complex"/>
    <property type="evidence" value="ECO:0007669"/>
    <property type="project" value="TreeGrafter"/>
</dbReference>
<organism evidence="2 3">
    <name type="scientific">Paramecium sonneborni</name>
    <dbReference type="NCBI Taxonomy" id="65129"/>
    <lineage>
        <taxon>Eukaryota</taxon>
        <taxon>Sar</taxon>
        <taxon>Alveolata</taxon>
        <taxon>Ciliophora</taxon>
        <taxon>Intramacronucleata</taxon>
        <taxon>Oligohymenophorea</taxon>
        <taxon>Peniculida</taxon>
        <taxon>Parameciidae</taxon>
        <taxon>Paramecium</taxon>
    </lineage>
</organism>
<evidence type="ECO:0000256" key="1">
    <source>
        <dbReference type="SAM" id="MobiDB-lite"/>
    </source>
</evidence>
<accession>A0A8S1PNY3</accession>
<reference evidence="2" key="1">
    <citation type="submission" date="2021-01" db="EMBL/GenBank/DDBJ databases">
        <authorList>
            <consortium name="Genoscope - CEA"/>
            <person name="William W."/>
        </authorList>
    </citation>
    <scope>NUCLEOTIDE SEQUENCE</scope>
</reference>
<dbReference type="OrthoDB" id="292699at2759"/>
<name>A0A8S1PNY3_9CILI</name>
<feature type="region of interest" description="Disordered" evidence="1">
    <location>
        <begin position="1"/>
        <end position="28"/>
    </location>
</feature>
<protein>
    <recommendedName>
        <fullName evidence="4">Tetratricopeptide repeat protein</fullName>
    </recommendedName>
</protein>
<evidence type="ECO:0000313" key="2">
    <source>
        <dbReference type="EMBL" id="CAD8104403.1"/>
    </source>
</evidence>
<proteinExistence type="predicted"/>
<sequence>MSSDSEEESQNSNQDENPIQSRQTFNKKPKDLENKLSEAKLEFILNNNVSKAKQILDQIISQHARYQRAFIMYGHLWKLQGDYQKAIHHFTIATKIKTSPKLWKKIAFLEKKLAQKLESEQTLSSEAVNYHYYQAAKYLGKLLRQRNKAPNIQLMSERVDCLEKCFEYEKGIKQLKALSDIAITLQQHHLHQESIKRIAKLYVKKNQLEDAKQILKSIPLTDKSTIMICEILEKSQNLKEMRELLDGYFGSKSMTTILQDHNYRLINFYLQCLQQSFTGYQQIIDFYLNNIQNPQLQEQICKSLIELIDKLDKIPKKELLQVLYDYRDQFSTQQKQEILTKFYIVNPDPNLNIEKPRIPDQLHTKDQILFLYTQLQKTNDVNEKFELLRKILTQEEKSFNKLNQLDGIKRVGYYQLFGKQHKKRRLGKFHSISNQLRKKTISLSVEIGYQDFFKKILDVFESLLENDKSQELFKLTHMVYQLRLKKIANNDARYYQEFIQKLAKYGLWASLKERKYIYAPIYLKYIDEQNLILYLIQIIDQNISPKLRGIFNSFTRKIPCYQQSVIPYKLDQLLKLRENDQKNPLYNLLICVKYLQEMTGRLAQDQSELFKKSLYYFDCYKDCNVDPLEVKYNLARIYLHINIVNKGMEIMEDILKDPREHAVKYKAGFALMQIHKKLGNNEQAFYYLKEYNTFV</sequence>
<dbReference type="InterPro" id="IPR039340">
    <property type="entry name" value="Tfc4/TFIIIC-102/Sfc4"/>
</dbReference>